<reference evidence="1 2" key="1">
    <citation type="submission" date="2014-04" db="EMBL/GenBank/DDBJ databases">
        <authorList>
            <consortium name="DOE Joint Genome Institute"/>
            <person name="Kuo A."/>
            <person name="Ruytinx J."/>
            <person name="Rineau F."/>
            <person name="Colpaert J."/>
            <person name="Kohler A."/>
            <person name="Nagy L.G."/>
            <person name="Floudas D."/>
            <person name="Copeland A."/>
            <person name="Barry K.W."/>
            <person name="Cichocki N."/>
            <person name="Veneault-Fourrey C."/>
            <person name="LaButti K."/>
            <person name="Lindquist E.A."/>
            <person name="Lipzen A."/>
            <person name="Lundell T."/>
            <person name="Morin E."/>
            <person name="Murat C."/>
            <person name="Sun H."/>
            <person name="Tunlid A."/>
            <person name="Henrissat B."/>
            <person name="Grigoriev I.V."/>
            <person name="Hibbett D.S."/>
            <person name="Martin F."/>
            <person name="Nordberg H.P."/>
            <person name="Cantor M.N."/>
            <person name="Hua S.X."/>
        </authorList>
    </citation>
    <scope>NUCLEOTIDE SEQUENCE [LARGE SCALE GENOMIC DNA]</scope>
    <source>
        <strain evidence="1 2">UH-Slu-Lm8-n1</strain>
    </source>
</reference>
<protein>
    <submittedName>
        <fullName evidence="1">Uncharacterized protein</fullName>
    </submittedName>
</protein>
<dbReference type="EMBL" id="KN835602">
    <property type="protein sequence ID" value="KIK35642.1"/>
    <property type="molecule type" value="Genomic_DNA"/>
</dbReference>
<dbReference type="Proteomes" id="UP000054485">
    <property type="component" value="Unassembled WGS sequence"/>
</dbReference>
<dbReference type="HOGENOM" id="CLU_119163_0_1_1"/>
<evidence type="ECO:0000313" key="1">
    <source>
        <dbReference type="EMBL" id="KIK35642.1"/>
    </source>
</evidence>
<gene>
    <name evidence="1" type="ORF">CY34DRAFT_60132</name>
</gene>
<proteinExistence type="predicted"/>
<accession>A0A0D0AN29</accession>
<keyword evidence="2" id="KW-1185">Reference proteome</keyword>
<dbReference type="InParanoid" id="A0A0D0AN29"/>
<evidence type="ECO:0000313" key="2">
    <source>
        <dbReference type="Proteomes" id="UP000054485"/>
    </source>
</evidence>
<name>A0A0D0AN29_9AGAM</name>
<feature type="non-terminal residue" evidence="1">
    <location>
        <position position="1"/>
    </location>
</feature>
<dbReference type="STRING" id="930992.A0A0D0AN29"/>
<feature type="non-terminal residue" evidence="1">
    <location>
        <position position="133"/>
    </location>
</feature>
<dbReference type="OrthoDB" id="3363652at2759"/>
<sequence>IPVNFLQDDKAIFTRTTDPRNPKRIAYIVKSVQYGNTLTEDERKRAEALVARYADIFAGSLSEVLQVPGAQHRLKIPDGATFNLRVHQRALTPPQTQFLHGRIDEMLEAGIIERAPPEAVKCCATTVLAQKAH</sequence>
<reference evidence="2" key="2">
    <citation type="submission" date="2015-01" db="EMBL/GenBank/DDBJ databases">
        <title>Evolutionary Origins and Diversification of the Mycorrhizal Mutualists.</title>
        <authorList>
            <consortium name="DOE Joint Genome Institute"/>
            <consortium name="Mycorrhizal Genomics Consortium"/>
            <person name="Kohler A."/>
            <person name="Kuo A."/>
            <person name="Nagy L.G."/>
            <person name="Floudas D."/>
            <person name="Copeland A."/>
            <person name="Barry K.W."/>
            <person name="Cichocki N."/>
            <person name="Veneault-Fourrey C."/>
            <person name="LaButti K."/>
            <person name="Lindquist E.A."/>
            <person name="Lipzen A."/>
            <person name="Lundell T."/>
            <person name="Morin E."/>
            <person name="Murat C."/>
            <person name="Riley R."/>
            <person name="Ohm R."/>
            <person name="Sun H."/>
            <person name="Tunlid A."/>
            <person name="Henrissat B."/>
            <person name="Grigoriev I.V."/>
            <person name="Hibbett D.S."/>
            <person name="Martin F."/>
        </authorList>
    </citation>
    <scope>NUCLEOTIDE SEQUENCE [LARGE SCALE GENOMIC DNA]</scope>
    <source>
        <strain evidence="2">UH-Slu-Lm8-n1</strain>
    </source>
</reference>
<organism evidence="1 2">
    <name type="scientific">Suillus luteus UH-Slu-Lm8-n1</name>
    <dbReference type="NCBI Taxonomy" id="930992"/>
    <lineage>
        <taxon>Eukaryota</taxon>
        <taxon>Fungi</taxon>
        <taxon>Dikarya</taxon>
        <taxon>Basidiomycota</taxon>
        <taxon>Agaricomycotina</taxon>
        <taxon>Agaricomycetes</taxon>
        <taxon>Agaricomycetidae</taxon>
        <taxon>Boletales</taxon>
        <taxon>Suillineae</taxon>
        <taxon>Suillaceae</taxon>
        <taxon>Suillus</taxon>
    </lineage>
</organism>
<dbReference type="AlphaFoldDB" id="A0A0D0AN29"/>